<feature type="domain" description="Aminoglycoside phosphotransferase" evidence="1">
    <location>
        <begin position="63"/>
        <end position="278"/>
    </location>
</feature>
<dbReference type="InterPro" id="IPR002575">
    <property type="entry name" value="Aminoglycoside_PTrfase"/>
</dbReference>
<dbReference type="Proteomes" id="UP000443090">
    <property type="component" value="Unassembled WGS sequence"/>
</dbReference>
<comment type="caution">
    <text evidence="2">The sequence shown here is derived from an EMBL/GenBank/DDBJ whole genome shotgun (WGS) entry which is preliminary data.</text>
</comment>
<evidence type="ECO:0000313" key="2">
    <source>
        <dbReference type="EMBL" id="TVY45916.1"/>
    </source>
</evidence>
<dbReference type="SUPFAM" id="SSF56112">
    <property type="entry name" value="Protein kinase-like (PK-like)"/>
    <property type="match status" value="1"/>
</dbReference>
<dbReference type="InterPro" id="IPR011009">
    <property type="entry name" value="Kinase-like_dom_sf"/>
</dbReference>
<dbReference type="AlphaFoldDB" id="A0A8H8UIY5"/>
<name>A0A8H8UIY5_9HELO</name>
<protein>
    <recommendedName>
        <fullName evidence="1">Aminoglycoside phosphotransferase domain-containing protein</fullName>
    </recommendedName>
</protein>
<dbReference type="InterPro" id="IPR051678">
    <property type="entry name" value="AGP_Transferase"/>
</dbReference>
<proteinExistence type="predicted"/>
<dbReference type="EMBL" id="QGMI01000174">
    <property type="protein sequence ID" value="TVY45916.1"/>
    <property type="molecule type" value="Genomic_DNA"/>
</dbReference>
<evidence type="ECO:0000313" key="3">
    <source>
        <dbReference type="Proteomes" id="UP000443090"/>
    </source>
</evidence>
<accession>A0A8H8UIY5</accession>
<reference evidence="2 3" key="1">
    <citation type="submission" date="2018-05" db="EMBL/GenBank/DDBJ databases">
        <title>Genome sequencing and assembly of the regulated plant pathogen Lachnellula willkommii and related sister species for the development of diagnostic species identification markers.</title>
        <authorList>
            <person name="Giroux E."/>
            <person name="Bilodeau G."/>
        </authorList>
    </citation>
    <scope>NUCLEOTIDE SEQUENCE [LARGE SCALE GENOMIC DNA]</scope>
    <source>
        <strain evidence="2 3">CBS 160.35</strain>
    </source>
</reference>
<sequence length="370" mass="41794">MTAPQDLPYFRDSKDLPAPLPTKAEILASTDILTGSEPWAFRKVVAVSEFYIAKYGPSNSQIEGENLLFLERHNFRGVAPRLYAMWREDDGTLFIVMERLPGETLQSLWPALEEADKSCILARTRELLSRVHDVPHEGFFGSVDGSHLHHLIFYWPNYPAHVSGPFTTERDMIKGFAAKSRLEAQNNSRISYLADFYEEQLVGSLAVEGRAPVFTHCDLQRKNILVEVVEGTAENGKDFRVSLVDWESAGWYPVYWEYFVAFISLKWDDDWCSKFVQAVDSWPAEAAMMKIRNLGHVSSIWNDIEGVGAVVINQMPSNYPGHWNSGGVHNNQSLIDEPADRLSSDNRQHADHSAQKHGVICDSSICTMLS</sequence>
<dbReference type="Gene3D" id="3.90.1200.10">
    <property type="match status" value="1"/>
</dbReference>
<dbReference type="Pfam" id="PF01636">
    <property type="entry name" value="APH"/>
    <property type="match status" value="1"/>
</dbReference>
<gene>
    <name evidence="2" type="ORF">LOCC1_G002830</name>
</gene>
<keyword evidence="3" id="KW-1185">Reference proteome</keyword>
<organism evidence="2 3">
    <name type="scientific">Lachnellula occidentalis</name>
    <dbReference type="NCBI Taxonomy" id="215460"/>
    <lineage>
        <taxon>Eukaryota</taxon>
        <taxon>Fungi</taxon>
        <taxon>Dikarya</taxon>
        <taxon>Ascomycota</taxon>
        <taxon>Pezizomycotina</taxon>
        <taxon>Leotiomycetes</taxon>
        <taxon>Helotiales</taxon>
        <taxon>Lachnaceae</taxon>
        <taxon>Lachnellula</taxon>
    </lineage>
</organism>
<dbReference type="PANTHER" id="PTHR21310:SF48">
    <property type="entry name" value="AMINOGLYCOSIDE PHOSPHOTRANSFERASE DOMAIN-CONTAINING PROTEIN"/>
    <property type="match status" value="1"/>
</dbReference>
<dbReference type="PANTHER" id="PTHR21310">
    <property type="entry name" value="AMINOGLYCOSIDE PHOSPHOTRANSFERASE-RELATED-RELATED"/>
    <property type="match status" value="1"/>
</dbReference>
<dbReference type="OrthoDB" id="4177236at2759"/>
<evidence type="ECO:0000259" key="1">
    <source>
        <dbReference type="Pfam" id="PF01636"/>
    </source>
</evidence>